<dbReference type="RefSeq" id="WP_223404182.1">
    <property type="nucleotide sequence ID" value="NZ_JAGSHT010000007.1"/>
</dbReference>
<gene>
    <name evidence="2" type="ORF">KCQ71_06770</name>
</gene>
<evidence type="ECO:0000313" key="2">
    <source>
        <dbReference type="EMBL" id="MBZ2195847.1"/>
    </source>
</evidence>
<evidence type="ECO:0000313" key="3">
    <source>
        <dbReference type="Proteomes" id="UP000826651"/>
    </source>
</evidence>
<accession>A0ABS7S6D0</accession>
<keyword evidence="3" id="KW-1185">Reference proteome</keyword>
<proteinExistence type="predicted"/>
<reference evidence="2 3" key="1">
    <citation type="submission" date="2021-04" db="EMBL/GenBank/DDBJ databases">
        <title>Ruania sp. nov., isolated from sandy soil of mangrove forest.</title>
        <authorList>
            <person name="Ge X."/>
            <person name="Huang R."/>
            <person name="Liu W."/>
        </authorList>
    </citation>
    <scope>NUCLEOTIDE SEQUENCE [LARGE SCALE GENOMIC DNA]</scope>
    <source>
        <strain evidence="2 3">N2-46</strain>
    </source>
</reference>
<keyword evidence="1" id="KW-0812">Transmembrane</keyword>
<organism evidence="2 3">
    <name type="scientific">Occultella gossypii</name>
    <dbReference type="NCBI Taxonomy" id="2800820"/>
    <lineage>
        <taxon>Bacteria</taxon>
        <taxon>Bacillati</taxon>
        <taxon>Actinomycetota</taxon>
        <taxon>Actinomycetes</taxon>
        <taxon>Micrococcales</taxon>
        <taxon>Ruaniaceae</taxon>
        <taxon>Occultella</taxon>
    </lineage>
</organism>
<dbReference type="Proteomes" id="UP000826651">
    <property type="component" value="Unassembled WGS sequence"/>
</dbReference>
<sequence>MQEAAGAGPIVTWVVVALALAALAGIAIGTASRRSGRAVRWHDEANGLADQGGEVVDAVRIWAGHTGAAGAGVWSDLQRRSADVARSVEELSQRTKAARPRELAERAAATAGALGGRVAEYAGAEPGADQGARSELLAAADELDRALAALRTAV</sequence>
<feature type="transmembrane region" description="Helical" evidence="1">
    <location>
        <begin position="6"/>
        <end position="31"/>
    </location>
</feature>
<keyword evidence="1" id="KW-0472">Membrane</keyword>
<name>A0ABS7S6D0_9MICO</name>
<protein>
    <submittedName>
        <fullName evidence="2">Uncharacterized protein</fullName>
    </submittedName>
</protein>
<keyword evidence="1" id="KW-1133">Transmembrane helix</keyword>
<dbReference type="EMBL" id="JAGSHT010000007">
    <property type="protein sequence ID" value="MBZ2195847.1"/>
    <property type="molecule type" value="Genomic_DNA"/>
</dbReference>
<comment type="caution">
    <text evidence="2">The sequence shown here is derived from an EMBL/GenBank/DDBJ whole genome shotgun (WGS) entry which is preliminary data.</text>
</comment>
<evidence type="ECO:0000256" key="1">
    <source>
        <dbReference type="SAM" id="Phobius"/>
    </source>
</evidence>